<evidence type="ECO:0000256" key="5">
    <source>
        <dbReference type="ARBA" id="ARBA00048539"/>
    </source>
</evidence>
<dbReference type="STRING" id="216942.SLITO_v1c00110"/>
<evidence type="ECO:0000256" key="3">
    <source>
        <dbReference type="ARBA" id="ARBA00022741"/>
    </source>
</evidence>
<comment type="similarity">
    <text evidence="6">Belongs to the tRNA(Ile)-lysidine synthase family.</text>
</comment>
<keyword evidence="2 6" id="KW-0819">tRNA processing</keyword>
<feature type="domain" description="tRNA(Ile)-lysidine/2-thiocytidine synthase N-terminal" evidence="7">
    <location>
        <begin position="8"/>
        <end position="184"/>
    </location>
</feature>
<evidence type="ECO:0000259" key="7">
    <source>
        <dbReference type="Pfam" id="PF01171"/>
    </source>
</evidence>
<keyword evidence="9" id="KW-1185">Reference proteome</keyword>
<comment type="subcellular location">
    <subcellularLocation>
        <location evidence="6">Cytoplasm</location>
    </subcellularLocation>
</comment>
<dbReference type="InterPro" id="IPR011063">
    <property type="entry name" value="TilS/TtcA_N"/>
</dbReference>
<dbReference type="EMBL" id="CP012357">
    <property type="protein sequence ID" value="AKX33679.1"/>
    <property type="molecule type" value="Genomic_DNA"/>
</dbReference>
<keyword evidence="1 6" id="KW-0436">Ligase</keyword>
<dbReference type="InterPro" id="IPR012795">
    <property type="entry name" value="tRNA_Ile_lys_synt_N"/>
</dbReference>
<keyword evidence="3 6" id="KW-0547">Nucleotide-binding</keyword>
<dbReference type="GO" id="GO:0005737">
    <property type="term" value="C:cytoplasm"/>
    <property type="evidence" value="ECO:0007669"/>
    <property type="project" value="UniProtKB-SubCell"/>
</dbReference>
<evidence type="ECO:0000256" key="1">
    <source>
        <dbReference type="ARBA" id="ARBA00022598"/>
    </source>
</evidence>
<dbReference type="CDD" id="cd01992">
    <property type="entry name" value="TilS_N"/>
    <property type="match status" value="1"/>
</dbReference>
<dbReference type="PATRIC" id="fig|216942.3.peg.11"/>
<comment type="function">
    <text evidence="6">Ligates lysine onto the cytidine present at position 34 of the AUA codon-specific tRNA(Ile) that contains the anticodon CAU, in an ATP-dependent manner. Cytidine is converted to lysidine, thus changing the amino acid specificity of the tRNA from methionine to isoleucine.</text>
</comment>
<dbReference type="RefSeq" id="WP_075057781.1">
    <property type="nucleotide sequence ID" value="NZ_CP012357.1"/>
</dbReference>
<dbReference type="AlphaFoldDB" id="A0A0K1W040"/>
<organism evidence="8 9">
    <name type="scientific">Spiroplasma litorale</name>
    <dbReference type="NCBI Taxonomy" id="216942"/>
    <lineage>
        <taxon>Bacteria</taxon>
        <taxon>Bacillati</taxon>
        <taxon>Mycoplasmatota</taxon>
        <taxon>Mollicutes</taxon>
        <taxon>Entomoplasmatales</taxon>
        <taxon>Spiroplasmataceae</taxon>
        <taxon>Spiroplasma</taxon>
    </lineage>
</organism>
<dbReference type="EC" id="6.3.4.19" evidence="6"/>
<dbReference type="SUPFAM" id="SSF52402">
    <property type="entry name" value="Adenine nucleotide alpha hydrolases-like"/>
    <property type="match status" value="1"/>
</dbReference>
<dbReference type="GO" id="GO:0006400">
    <property type="term" value="P:tRNA modification"/>
    <property type="evidence" value="ECO:0007669"/>
    <property type="project" value="UniProtKB-UniRule"/>
</dbReference>
<evidence type="ECO:0000313" key="8">
    <source>
        <dbReference type="EMBL" id="AKX33679.1"/>
    </source>
</evidence>
<dbReference type="KEGG" id="sll:SLITO_v1c00110"/>
<keyword evidence="6" id="KW-0963">Cytoplasm</keyword>
<keyword evidence="4 6" id="KW-0067">ATP-binding</keyword>
<dbReference type="GO" id="GO:0032267">
    <property type="term" value="F:tRNA(Ile)-lysidine synthase activity"/>
    <property type="evidence" value="ECO:0007669"/>
    <property type="project" value="UniProtKB-EC"/>
</dbReference>
<evidence type="ECO:0000256" key="2">
    <source>
        <dbReference type="ARBA" id="ARBA00022694"/>
    </source>
</evidence>
<dbReference type="Proteomes" id="UP000067476">
    <property type="component" value="Chromosome"/>
</dbReference>
<sequence>MNLSKKGKYLVAVSGGPDSIFLLQLLVKKKYKNLVVCHVNHNYREESIVDQKVVENICKKYKIKLYVENIFYKKDYKNFEAWARKERYKIFSSIIKKENLDSVLIAHNLNDDVETYLMQLDKKTTLNFYGIKHKTYVEGCKIIRPIINYKKENILKYLNKNNIEYAIDKTNFDLKYKRNQIRNQLTPHKIDLLKKEMVNINKKLKKQEIDIVKKINLQKEEYIDLKWLNSKEIDYKLRFLYMYFLKKGLIGLLINTKKSFIKELEKQLQTKKSYLNIKIKNKIILKDYNKLFIVNEEELFLFESKEKPSFYNGPNFNSKNLIYTNNWLKWQSKLYYNKVRLKKFYMNKKYSYYNRFKTILVFDPVNGIILNKLW</sequence>
<dbReference type="PANTHER" id="PTHR43033">
    <property type="entry name" value="TRNA(ILE)-LYSIDINE SYNTHASE-RELATED"/>
    <property type="match status" value="1"/>
</dbReference>
<gene>
    <name evidence="6 8" type="primary">tilS</name>
    <name evidence="8" type="ORF">SLITO_v1c00110</name>
</gene>
<dbReference type="Pfam" id="PF01171">
    <property type="entry name" value="ATP_bind_3"/>
    <property type="match status" value="1"/>
</dbReference>
<dbReference type="InterPro" id="IPR012094">
    <property type="entry name" value="tRNA_Ile_lys_synt"/>
</dbReference>
<feature type="binding site" evidence="6">
    <location>
        <begin position="14"/>
        <end position="19"/>
    </location>
    <ligand>
        <name>ATP</name>
        <dbReference type="ChEBI" id="CHEBI:30616"/>
    </ligand>
</feature>
<evidence type="ECO:0000313" key="9">
    <source>
        <dbReference type="Proteomes" id="UP000067476"/>
    </source>
</evidence>
<evidence type="ECO:0000256" key="4">
    <source>
        <dbReference type="ARBA" id="ARBA00022840"/>
    </source>
</evidence>
<reference evidence="8 9" key="1">
    <citation type="journal article" date="2015" name="Genome Announc.">
        <title>Complete Genome Sequence of Spiroplasma litorale TN-1T (DSM 21781), a Bacterium Isolated from a Green-Eyed Horsefly (Tabanus nigrovittatus).</title>
        <authorList>
            <person name="Lo W.S."/>
            <person name="Lai Y.C."/>
            <person name="Lien Y.W."/>
            <person name="Wang T.H."/>
            <person name="Kuo C.H."/>
        </authorList>
    </citation>
    <scope>NUCLEOTIDE SEQUENCE [LARGE SCALE GENOMIC DNA]</scope>
    <source>
        <strain evidence="8 9">TN-1</strain>
    </source>
</reference>
<dbReference type="PANTHER" id="PTHR43033:SF1">
    <property type="entry name" value="TRNA(ILE)-LYSIDINE SYNTHASE-RELATED"/>
    <property type="match status" value="1"/>
</dbReference>
<dbReference type="InterPro" id="IPR014729">
    <property type="entry name" value="Rossmann-like_a/b/a_fold"/>
</dbReference>
<evidence type="ECO:0000256" key="6">
    <source>
        <dbReference type="HAMAP-Rule" id="MF_01161"/>
    </source>
</evidence>
<comment type="domain">
    <text evidence="6">The N-terminal region contains the highly conserved SGGXDS motif, predicted to be a P-loop motif involved in ATP binding.</text>
</comment>
<name>A0A0K1W040_9MOLU</name>
<comment type="catalytic activity">
    <reaction evidence="5 6">
        <text>cytidine(34) in tRNA(Ile2) + L-lysine + ATP = lysidine(34) in tRNA(Ile2) + AMP + diphosphate + H(+)</text>
        <dbReference type="Rhea" id="RHEA:43744"/>
        <dbReference type="Rhea" id="RHEA-COMP:10625"/>
        <dbReference type="Rhea" id="RHEA-COMP:10670"/>
        <dbReference type="ChEBI" id="CHEBI:15378"/>
        <dbReference type="ChEBI" id="CHEBI:30616"/>
        <dbReference type="ChEBI" id="CHEBI:32551"/>
        <dbReference type="ChEBI" id="CHEBI:33019"/>
        <dbReference type="ChEBI" id="CHEBI:82748"/>
        <dbReference type="ChEBI" id="CHEBI:83665"/>
        <dbReference type="ChEBI" id="CHEBI:456215"/>
        <dbReference type="EC" id="6.3.4.19"/>
    </reaction>
</comment>
<protein>
    <recommendedName>
        <fullName evidence="6">tRNA(Ile)-lysidine synthase</fullName>
        <ecNumber evidence="6">6.3.4.19</ecNumber>
    </recommendedName>
    <alternativeName>
        <fullName evidence="6">tRNA(Ile)-2-lysyl-cytidine synthase</fullName>
    </alternativeName>
    <alternativeName>
        <fullName evidence="6">tRNA(Ile)-lysidine synthetase</fullName>
    </alternativeName>
</protein>
<dbReference type="HAMAP" id="MF_01161">
    <property type="entry name" value="tRNA_Ile_lys_synt"/>
    <property type="match status" value="1"/>
</dbReference>
<dbReference type="NCBIfam" id="TIGR02432">
    <property type="entry name" value="lysidine_TilS_N"/>
    <property type="match status" value="1"/>
</dbReference>
<proteinExistence type="inferred from homology"/>
<dbReference type="Gene3D" id="3.40.50.620">
    <property type="entry name" value="HUPs"/>
    <property type="match status" value="1"/>
</dbReference>
<dbReference type="GO" id="GO:0005524">
    <property type="term" value="F:ATP binding"/>
    <property type="evidence" value="ECO:0007669"/>
    <property type="project" value="UniProtKB-UniRule"/>
</dbReference>
<dbReference type="OrthoDB" id="9807403at2"/>
<accession>A0A0K1W040</accession>